<evidence type="ECO:0000313" key="2">
    <source>
        <dbReference type="Proteomes" id="UP001164746"/>
    </source>
</evidence>
<organism evidence="1 2">
    <name type="scientific">Mya arenaria</name>
    <name type="common">Soft-shell clam</name>
    <dbReference type="NCBI Taxonomy" id="6604"/>
    <lineage>
        <taxon>Eukaryota</taxon>
        <taxon>Metazoa</taxon>
        <taxon>Spiralia</taxon>
        <taxon>Lophotrochozoa</taxon>
        <taxon>Mollusca</taxon>
        <taxon>Bivalvia</taxon>
        <taxon>Autobranchia</taxon>
        <taxon>Heteroconchia</taxon>
        <taxon>Euheterodonta</taxon>
        <taxon>Imparidentia</taxon>
        <taxon>Neoheterodontei</taxon>
        <taxon>Myida</taxon>
        <taxon>Myoidea</taxon>
        <taxon>Myidae</taxon>
        <taxon>Mya</taxon>
    </lineage>
</organism>
<dbReference type="Proteomes" id="UP001164746">
    <property type="component" value="Chromosome 5"/>
</dbReference>
<evidence type="ECO:0000313" key="1">
    <source>
        <dbReference type="EMBL" id="WAR04735.1"/>
    </source>
</evidence>
<protein>
    <submittedName>
        <fullName evidence="1">Uncharacterized protein</fullName>
    </submittedName>
</protein>
<reference evidence="1" key="1">
    <citation type="submission" date="2022-11" db="EMBL/GenBank/DDBJ databases">
        <title>Centuries of genome instability and evolution in soft-shell clam transmissible cancer (bioRxiv).</title>
        <authorList>
            <person name="Hart S.F.M."/>
            <person name="Yonemitsu M.A."/>
            <person name="Giersch R.M."/>
            <person name="Beal B.F."/>
            <person name="Arriagada G."/>
            <person name="Davis B.W."/>
            <person name="Ostrander E.A."/>
            <person name="Goff S.P."/>
            <person name="Metzger M.J."/>
        </authorList>
    </citation>
    <scope>NUCLEOTIDE SEQUENCE</scope>
    <source>
        <strain evidence="1">MELC-2E11</strain>
        <tissue evidence="1">Siphon/mantle</tissue>
    </source>
</reference>
<sequence>MYHRQKNNNFEIFAVDGITAGEWLWSRVPCPLFRYSLTRTVENQVEHNTDFGTLLVKAVICLTTVISPNILSSMGMMT</sequence>
<name>A0ABY7E718_MYAAR</name>
<gene>
    <name evidence="1" type="ORF">MAR_020104</name>
</gene>
<keyword evidence="2" id="KW-1185">Reference proteome</keyword>
<proteinExistence type="predicted"/>
<dbReference type="EMBL" id="CP111016">
    <property type="protein sequence ID" value="WAR04735.1"/>
    <property type="molecule type" value="Genomic_DNA"/>
</dbReference>
<accession>A0ABY7E718</accession>